<dbReference type="GO" id="GO:0004842">
    <property type="term" value="F:ubiquitin-protein transferase activity"/>
    <property type="evidence" value="ECO:0007669"/>
    <property type="project" value="TreeGrafter"/>
</dbReference>
<feature type="region of interest" description="Disordered" evidence="4">
    <location>
        <begin position="219"/>
        <end position="244"/>
    </location>
</feature>
<dbReference type="PROSITE" id="PS50297">
    <property type="entry name" value="ANK_REP_REGION"/>
    <property type="match status" value="3"/>
</dbReference>
<dbReference type="EMBL" id="REGN01003011">
    <property type="protein sequence ID" value="RNA24937.1"/>
    <property type="molecule type" value="Genomic_DNA"/>
</dbReference>
<reference evidence="5 6" key="1">
    <citation type="journal article" date="2018" name="Sci. Rep.">
        <title>Genomic signatures of local adaptation to the degree of environmental predictability in rotifers.</title>
        <authorList>
            <person name="Franch-Gras L."/>
            <person name="Hahn C."/>
            <person name="Garcia-Roger E.M."/>
            <person name="Carmona M.J."/>
            <person name="Serra M."/>
            <person name="Gomez A."/>
        </authorList>
    </citation>
    <scope>NUCLEOTIDE SEQUENCE [LARGE SCALE GENOMIC DNA]</scope>
    <source>
        <strain evidence="5">HYR1</strain>
    </source>
</reference>
<dbReference type="Gene3D" id="1.25.40.20">
    <property type="entry name" value="Ankyrin repeat-containing domain"/>
    <property type="match status" value="1"/>
</dbReference>
<sequence length="277" mass="30796">MSSAQQIEQHQPVDRTSGAQISTSPKPDLQRQSSTGTTPVQTVTNYFKHLFGLSAKPTKRSLSEEAECGSPESISEWLRQGSNPNEVDAYGYTPLINACLRGCMKSAKILINNGADVNMKAMHGYAPLHAAAQNGFSELVEILVEHGADLEIKNEDGDTALMLAVRSDHPSVVDVLCKHGCNMHTHGFDNIEPIDYAINKRNLYLSDVLMKHERQHIGSDHHTNHHDAHTHNQNDTNNNTLEPIKECPSLSTLVYQQQEVHQQQEDVKKEESVFQAD</sequence>
<proteinExistence type="predicted"/>
<feature type="compositionally biased region" description="Polar residues" evidence="4">
    <location>
        <begin position="17"/>
        <end position="38"/>
    </location>
</feature>
<evidence type="ECO:0000313" key="5">
    <source>
        <dbReference type="EMBL" id="RNA24937.1"/>
    </source>
</evidence>
<gene>
    <name evidence="5" type="ORF">BpHYR1_022519</name>
</gene>
<evidence type="ECO:0000256" key="2">
    <source>
        <dbReference type="ARBA" id="ARBA00023043"/>
    </source>
</evidence>
<protein>
    <submittedName>
        <fullName evidence="5">Uncharacterized protein</fullName>
    </submittedName>
</protein>
<keyword evidence="2 3" id="KW-0040">ANK repeat</keyword>
<evidence type="ECO:0000313" key="6">
    <source>
        <dbReference type="Proteomes" id="UP000276133"/>
    </source>
</evidence>
<dbReference type="AlphaFoldDB" id="A0A3M7RNL6"/>
<evidence type="ECO:0000256" key="1">
    <source>
        <dbReference type="ARBA" id="ARBA00022737"/>
    </source>
</evidence>
<dbReference type="InterPro" id="IPR036770">
    <property type="entry name" value="Ankyrin_rpt-contain_sf"/>
</dbReference>
<dbReference type="Pfam" id="PF00023">
    <property type="entry name" value="Ank"/>
    <property type="match status" value="1"/>
</dbReference>
<organism evidence="5 6">
    <name type="scientific">Brachionus plicatilis</name>
    <name type="common">Marine rotifer</name>
    <name type="synonym">Brachionus muelleri</name>
    <dbReference type="NCBI Taxonomy" id="10195"/>
    <lineage>
        <taxon>Eukaryota</taxon>
        <taxon>Metazoa</taxon>
        <taxon>Spiralia</taxon>
        <taxon>Gnathifera</taxon>
        <taxon>Rotifera</taxon>
        <taxon>Eurotatoria</taxon>
        <taxon>Monogononta</taxon>
        <taxon>Pseudotrocha</taxon>
        <taxon>Ploima</taxon>
        <taxon>Brachionidae</taxon>
        <taxon>Brachionus</taxon>
    </lineage>
</organism>
<feature type="repeat" description="ANK" evidence="3">
    <location>
        <begin position="123"/>
        <end position="155"/>
    </location>
</feature>
<keyword evidence="1" id="KW-0677">Repeat</keyword>
<feature type="repeat" description="ANK" evidence="3">
    <location>
        <begin position="156"/>
        <end position="188"/>
    </location>
</feature>
<dbReference type="Pfam" id="PF12796">
    <property type="entry name" value="Ank_2"/>
    <property type="match status" value="1"/>
</dbReference>
<dbReference type="SMART" id="SM00248">
    <property type="entry name" value="ANK"/>
    <property type="match status" value="3"/>
</dbReference>
<feature type="region of interest" description="Disordered" evidence="4">
    <location>
        <begin position="1"/>
        <end position="38"/>
    </location>
</feature>
<name>A0A3M7RNL6_BRAPC</name>
<feature type="compositionally biased region" description="Basic and acidic residues" evidence="4">
    <location>
        <begin position="219"/>
        <end position="232"/>
    </location>
</feature>
<evidence type="ECO:0000256" key="3">
    <source>
        <dbReference type="PROSITE-ProRule" id="PRU00023"/>
    </source>
</evidence>
<dbReference type="GO" id="GO:0070531">
    <property type="term" value="C:BRCA1-A complex"/>
    <property type="evidence" value="ECO:0007669"/>
    <property type="project" value="TreeGrafter"/>
</dbReference>
<dbReference type="GO" id="GO:0031436">
    <property type="term" value="C:BRCA1-BARD1 complex"/>
    <property type="evidence" value="ECO:0007669"/>
    <property type="project" value="TreeGrafter"/>
</dbReference>
<dbReference type="STRING" id="10195.A0A3M7RNL6"/>
<dbReference type="PANTHER" id="PTHR24171">
    <property type="entry name" value="ANKYRIN REPEAT DOMAIN-CONTAINING PROTEIN 39-RELATED"/>
    <property type="match status" value="1"/>
</dbReference>
<dbReference type="PANTHER" id="PTHR24171:SF8">
    <property type="entry name" value="BRCA1-ASSOCIATED RING DOMAIN PROTEIN 1"/>
    <property type="match status" value="1"/>
</dbReference>
<comment type="caution">
    <text evidence="5">The sequence shown here is derived from an EMBL/GenBank/DDBJ whole genome shotgun (WGS) entry which is preliminary data.</text>
</comment>
<dbReference type="SUPFAM" id="SSF48403">
    <property type="entry name" value="Ankyrin repeat"/>
    <property type="match status" value="1"/>
</dbReference>
<dbReference type="InterPro" id="IPR002110">
    <property type="entry name" value="Ankyrin_rpt"/>
</dbReference>
<dbReference type="OrthoDB" id="341259at2759"/>
<accession>A0A3M7RNL6</accession>
<dbReference type="GO" id="GO:0085020">
    <property type="term" value="P:protein K6-linked ubiquitination"/>
    <property type="evidence" value="ECO:0007669"/>
    <property type="project" value="TreeGrafter"/>
</dbReference>
<dbReference type="PROSITE" id="PS50088">
    <property type="entry name" value="ANK_REPEAT"/>
    <property type="match status" value="3"/>
</dbReference>
<dbReference type="Proteomes" id="UP000276133">
    <property type="component" value="Unassembled WGS sequence"/>
</dbReference>
<evidence type="ECO:0000256" key="4">
    <source>
        <dbReference type="SAM" id="MobiDB-lite"/>
    </source>
</evidence>
<keyword evidence="6" id="KW-1185">Reference proteome</keyword>
<feature type="repeat" description="ANK" evidence="3">
    <location>
        <begin position="90"/>
        <end position="122"/>
    </location>
</feature>